<dbReference type="PROSITE" id="PS51257">
    <property type="entry name" value="PROKAR_LIPOPROTEIN"/>
    <property type="match status" value="1"/>
</dbReference>
<feature type="signal peptide" evidence="1">
    <location>
        <begin position="1"/>
        <end position="26"/>
    </location>
</feature>
<keyword evidence="1" id="KW-0732">Signal</keyword>
<proteinExistence type="predicted"/>
<dbReference type="RefSeq" id="WP_151424573.1">
    <property type="nucleotide sequence ID" value="NZ_CANKVH010000009.1"/>
</dbReference>
<name>A0A7J5AZ68_9MICO</name>
<feature type="chain" id="PRO_5038865179" evidence="1">
    <location>
        <begin position="27"/>
        <end position="312"/>
    </location>
</feature>
<comment type="caution">
    <text evidence="2">The sequence shown here is derived from an EMBL/GenBank/DDBJ whole genome shotgun (WGS) entry which is preliminary data.</text>
</comment>
<dbReference type="PANTHER" id="PTHR42941">
    <property type="entry name" value="SLL1037 PROTEIN"/>
    <property type="match status" value="1"/>
</dbReference>
<evidence type="ECO:0000313" key="3">
    <source>
        <dbReference type="Proteomes" id="UP000490386"/>
    </source>
</evidence>
<protein>
    <submittedName>
        <fullName evidence="2">TAXI family TRAP transporter solute-binding subunit</fullName>
    </submittedName>
</protein>
<dbReference type="Gene3D" id="3.40.190.10">
    <property type="entry name" value="Periplasmic binding protein-like II"/>
    <property type="match status" value="2"/>
</dbReference>
<dbReference type="PANTHER" id="PTHR42941:SF1">
    <property type="entry name" value="SLL1037 PROTEIN"/>
    <property type="match status" value="1"/>
</dbReference>
<dbReference type="OrthoDB" id="5582316at2"/>
<organism evidence="2 3">
    <name type="scientific">Pseudoclavibacter terrae</name>
    <dbReference type="NCBI Taxonomy" id="1530195"/>
    <lineage>
        <taxon>Bacteria</taxon>
        <taxon>Bacillati</taxon>
        <taxon>Actinomycetota</taxon>
        <taxon>Actinomycetes</taxon>
        <taxon>Micrococcales</taxon>
        <taxon>Microbacteriaceae</taxon>
        <taxon>Pseudoclavibacter</taxon>
    </lineage>
</organism>
<keyword evidence="3" id="KW-1185">Reference proteome</keyword>
<evidence type="ECO:0000313" key="2">
    <source>
        <dbReference type="EMBL" id="KAB1636858.1"/>
    </source>
</evidence>
<dbReference type="Pfam" id="PF16868">
    <property type="entry name" value="NMT1_3"/>
    <property type="match status" value="1"/>
</dbReference>
<gene>
    <name evidence="2" type="ORF">F8O03_14960</name>
</gene>
<dbReference type="PROSITE" id="PS51318">
    <property type="entry name" value="TAT"/>
    <property type="match status" value="1"/>
</dbReference>
<reference evidence="2 3" key="1">
    <citation type="submission" date="2019-09" db="EMBL/GenBank/DDBJ databases">
        <title>Phylogeny of genus Pseudoclavibacter and closely related genus.</title>
        <authorList>
            <person name="Li Y."/>
        </authorList>
    </citation>
    <scope>NUCLEOTIDE SEQUENCE [LARGE SCALE GENOMIC DNA]</scope>
    <source>
        <strain evidence="2 3">THG-MD12</strain>
    </source>
</reference>
<dbReference type="AlphaFoldDB" id="A0A7J5AZ68"/>
<dbReference type="InterPro" id="IPR006311">
    <property type="entry name" value="TAT_signal"/>
</dbReference>
<dbReference type="NCBIfam" id="TIGR02122">
    <property type="entry name" value="TRAP_TAXI"/>
    <property type="match status" value="1"/>
</dbReference>
<dbReference type="EMBL" id="WBJX01000005">
    <property type="protein sequence ID" value="KAB1636858.1"/>
    <property type="molecule type" value="Genomic_DNA"/>
</dbReference>
<dbReference type="SUPFAM" id="SSF53850">
    <property type="entry name" value="Periplasmic binding protein-like II"/>
    <property type="match status" value="1"/>
</dbReference>
<accession>A0A7J5AZ68</accession>
<dbReference type="InterPro" id="IPR011852">
    <property type="entry name" value="TRAP_TAXI"/>
</dbReference>
<sequence length="312" mass="32225">MVSVTRRGFLLGVGAGAAAAATLSLAGCSLGQAPTRIRMACGEQGGTYVQFGELLRDALDRNGTTGLEVVTTGGSVANLALLQARDAELAIVLADAAATDAQNKVAIGRVYQNYLQCFVRRDGPVGGVEDLAGRRVSVGAPQSGAALTARRVLDSLGLLEGDRAVVVSELYLDEAIAAIEADTVDAIFWSGGLPLPAVQDLDAAVDLLDLTSALESLDAEHPGVYTLTAVPASTYGSAEAVPAIGVSNYLLARPDLPDEVARALVDVLIGDAAKLVPDGSLGVQYLTASNLIDTSPVELHPAAQRRYRQLYG</sequence>
<dbReference type="Proteomes" id="UP000490386">
    <property type="component" value="Unassembled WGS sequence"/>
</dbReference>
<evidence type="ECO:0000256" key="1">
    <source>
        <dbReference type="SAM" id="SignalP"/>
    </source>
</evidence>